<feature type="chain" id="PRO_5043783822" description="Carboxypeptidase regulatory-like domain-containing protein" evidence="1">
    <location>
        <begin position="23"/>
        <end position="391"/>
    </location>
</feature>
<gene>
    <name evidence="2" type="ORF">DSM112329_00425</name>
</gene>
<reference evidence="2" key="1">
    <citation type="submission" date="2022-12" db="EMBL/GenBank/DDBJ databases">
        <title>Paraconexibacter alkalitolerans sp. nov. and Baekduia alba sp. nov., isolated from soil and emended description of the genera Paraconexibacter (Chun et al., 2020) and Baekduia (An et al., 2020).</title>
        <authorList>
            <person name="Vieira S."/>
            <person name="Huber K.J."/>
            <person name="Geppert A."/>
            <person name="Wolf J."/>
            <person name="Neumann-Schaal M."/>
            <person name="Muesken M."/>
            <person name="Overmann J."/>
        </authorList>
    </citation>
    <scope>NUCLEOTIDE SEQUENCE</scope>
    <source>
        <strain evidence="2">AEG42_29</strain>
    </source>
</reference>
<feature type="signal peptide" evidence="1">
    <location>
        <begin position="1"/>
        <end position="22"/>
    </location>
</feature>
<evidence type="ECO:0000313" key="2">
    <source>
        <dbReference type="EMBL" id="XAY03605.1"/>
    </source>
</evidence>
<sequence length="391" mass="39469">MRAALPVAILAALAGFASPAAAAAPAPCGGIPQITDPSKDGHHPNTDVLSAWFSEEAGRLQAVVKTFGAGHTAEHTDAELNVAAYAVLFEVAGRTRFVRASLPTGAPGFQYDYGTYTAPSTFTVEGTTTGSEIGGPGGTLTIDVPAQTGATPGVTLARPFVLTYDGVSGGVPDWVDHAPGGVSPTDPSVGADYVVGSCAPLVPVPGGDPVPGPGSTPVPAVRTSAVALTAPARLTGGGLAKLTGRVVPARGGVPVDVTVTGGRKLVRRVSTAADGSFAVTVPLKQTSKVRAVAEGIGSQTATVTVRSTVRIAIKRLPGGIVTVRGTVRPALPGKALLLRTTSSIPTATTRVSAAGTFSFRVKRPRTGRYQAVYIPSSGRAERSVSNTGVIR</sequence>
<name>A0AAU7AQ30_9ACTN</name>
<protein>
    <recommendedName>
        <fullName evidence="3">Carboxypeptidase regulatory-like domain-containing protein</fullName>
    </recommendedName>
</protein>
<dbReference type="KEGG" id="parq:DSM112329_00425"/>
<keyword evidence="1" id="KW-0732">Signal</keyword>
<organism evidence="2">
    <name type="scientific">Paraconexibacter sp. AEG42_29</name>
    <dbReference type="NCBI Taxonomy" id="2997339"/>
    <lineage>
        <taxon>Bacteria</taxon>
        <taxon>Bacillati</taxon>
        <taxon>Actinomycetota</taxon>
        <taxon>Thermoleophilia</taxon>
        <taxon>Solirubrobacterales</taxon>
        <taxon>Paraconexibacteraceae</taxon>
        <taxon>Paraconexibacter</taxon>
    </lineage>
</organism>
<evidence type="ECO:0008006" key="3">
    <source>
        <dbReference type="Google" id="ProtNLM"/>
    </source>
</evidence>
<dbReference type="AlphaFoldDB" id="A0AAU7AQ30"/>
<proteinExistence type="predicted"/>
<dbReference type="EMBL" id="CP114014">
    <property type="protein sequence ID" value="XAY03605.1"/>
    <property type="molecule type" value="Genomic_DNA"/>
</dbReference>
<accession>A0AAU7AQ30</accession>
<evidence type="ECO:0000256" key="1">
    <source>
        <dbReference type="SAM" id="SignalP"/>
    </source>
</evidence>